<gene>
    <name evidence="2" type="ORF">ElyMa_003616300</name>
</gene>
<dbReference type="Proteomes" id="UP000762676">
    <property type="component" value="Unassembled WGS sequence"/>
</dbReference>
<keyword evidence="3" id="KW-1185">Reference proteome</keyword>
<name>A0AAV4ERQ5_9GAST</name>
<protein>
    <submittedName>
        <fullName evidence="2">Uncharacterized protein</fullName>
    </submittedName>
</protein>
<dbReference type="EMBL" id="BMAT01007416">
    <property type="protein sequence ID" value="GFR63833.1"/>
    <property type="molecule type" value="Genomic_DNA"/>
</dbReference>
<sequence>MCVTSLSQGLNHGSFDPKAERLPGDHNATQTQRLNSSPDKTSDRSTKKDGCSSVLVVVPTQLDNTKQVFDYKSVNFKFG</sequence>
<feature type="compositionally biased region" description="Basic and acidic residues" evidence="1">
    <location>
        <begin position="40"/>
        <end position="50"/>
    </location>
</feature>
<evidence type="ECO:0000313" key="3">
    <source>
        <dbReference type="Proteomes" id="UP000762676"/>
    </source>
</evidence>
<comment type="caution">
    <text evidence="2">The sequence shown here is derived from an EMBL/GenBank/DDBJ whole genome shotgun (WGS) entry which is preliminary data.</text>
</comment>
<accession>A0AAV4ERQ5</accession>
<organism evidence="2 3">
    <name type="scientific">Elysia marginata</name>
    <dbReference type="NCBI Taxonomy" id="1093978"/>
    <lineage>
        <taxon>Eukaryota</taxon>
        <taxon>Metazoa</taxon>
        <taxon>Spiralia</taxon>
        <taxon>Lophotrochozoa</taxon>
        <taxon>Mollusca</taxon>
        <taxon>Gastropoda</taxon>
        <taxon>Heterobranchia</taxon>
        <taxon>Euthyneura</taxon>
        <taxon>Panpulmonata</taxon>
        <taxon>Sacoglossa</taxon>
        <taxon>Placobranchoidea</taxon>
        <taxon>Plakobranchidae</taxon>
        <taxon>Elysia</taxon>
    </lineage>
</organism>
<feature type="compositionally biased region" description="Polar residues" evidence="1">
    <location>
        <begin position="27"/>
        <end position="39"/>
    </location>
</feature>
<feature type="compositionally biased region" description="Basic and acidic residues" evidence="1">
    <location>
        <begin position="15"/>
        <end position="24"/>
    </location>
</feature>
<proteinExistence type="predicted"/>
<evidence type="ECO:0000256" key="1">
    <source>
        <dbReference type="SAM" id="MobiDB-lite"/>
    </source>
</evidence>
<feature type="region of interest" description="Disordered" evidence="1">
    <location>
        <begin position="1"/>
        <end position="50"/>
    </location>
</feature>
<evidence type="ECO:0000313" key="2">
    <source>
        <dbReference type="EMBL" id="GFR63833.1"/>
    </source>
</evidence>
<feature type="compositionally biased region" description="Polar residues" evidence="1">
    <location>
        <begin position="1"/>
        <end position="11"/>
    </location>
</feature>
<reference evidence="2 3" key="1">
    <citation type="journal article" date="2021" name="Elife">
        <title>Chloroplast acquisition without the gene transfer in kleptoplastic sea slugs, Plakobranchus ocellatus.</title>
        <authorList>
            <person name="Maeda T."/>
            <person name="Takahashi S."/>
            <person name="Yoshida T."/>
            <person name="Shimamura S."/>
            <person name="Takaki Y."/>
            <person name="Nagai Y."/>
            <person name="Toyoda A."/>
            <person name="Suzuki Y."/>
            <person name="Arimoto A."/>
            <person name="Ishii H."/>
            <person name="Satoh N."/>
            <person name="Nishiyama T."/>
            <person name="Hasebe M."/>
            <person name="Maruyama T."/>
            <person name="Minagawa J."/>
            <person name="Obokata J."/>
            <person name="Shigenobu S."/>
        </authorList>
    </citation>
    <scope>NUCLEOTIDE SEQUENCE [LARGE SCALE GENOMIC DNA]</scope>
</reference>
<dbReference type="AlphaFoldDB" id="A0AAV4ERQ5"/>